<evidence type="ECO:0000313" key="3">
    <source>
        <dbReference type="Proteomes" id="UP001501598"/>
    </source>
</evidence>
<dbReference type="InterPro" id="IPR011576">
    <property type="entry name" value="Pyridox_Oxase_N"/>
</dbReference>
<reference evidence="3" key="1">
    <citation type="journal article" date="2019" name="Int. J. Syst. Evol. Microbiol.">
        <title>The Global Catalogue of Microorganisms (GCM) 10K type strain sequencing project: providing services to taxonomists for standard genome sequencing and annotation.</title>
        <authorList>
            <consortium name="The Broad Institute Genomics Platform"/>
            <consortium name="The Broad Institute Genome Sequencing Center for Infectious Disease"/>
            <person name="Wu L."/>
            <person name="Ma J."/>
        </authorList>
    </citation>
    <scope>NUCLEOTIDE SEQUENCE [LARGE SCALE GENOMIC DNA]</scope>
    <source>
        <strain evidence="3">JCM 17906</strain>
    </source>
</reference>
<protein>
    <recommendedName>
        <fullName evidence="1">Pyridoxamine 5'-phosphate oxidase N-terminal domain-containing protein</fullName>
    </recommendedName>
</protein>
<organism evidence="2 3">
    <name type="scientific">Pseudonocardia xishanensis</name>
    <dbReference type="NCBI Taxonomy" id="630995"/>
    <lineage>
        <taxon>Bacteria</taxon>
        <taxon>Bacillati</taxon>
        <taxon>Actinomycetota</taxon>
        <taxon>Actinomycetes</taxon>
        <taxon>Pseudonocardiales</taxon>
        <taxon>Pseudonocardiaceae</taxon>
        <taxon>Pseudonocardia</taxon>
    </lineage>
</organism>
<feature type="domain" description="Pyridoxamine 5'-phosphate oxidase N-terminal" evidence="1">
    <location>
        <begin position="19"/>
        <end position="104"/>
    </location>
</feature>
<dbReference type="Proteomes" id="UP001501598">
    <property type="component" value="Unassembled WGS sequence"/>
</dbReference>
<accession>A0ABP8S0G9</accession>
<dbReference type="RefSeq" id="WP_345424954.1">
    <property type="nucleotide sequence ID" value="NZ_BAABGT010000093.1"/>
</dbReference>
<evidence type="ECO:0000313" key="2">
    <source>
        <dbReference type="EMBL" id="GAA4555500.1"/>
    </source>
</evidence>
<evidence type="ECO:0000259" key="1">
    <source>
        <dbReference type="Pfam" id="PF01243"/>
    </source>
</evidence>
<dbReference type="Pfam" id="PF01243">
    <property type="entry name" value="PNPOx_N"/>
    <property type="match status" value="1"/>
</dbReference>
<dbReference type="InterPro" id="IPR012349">
    <property type="entry name" value="Split_barrel_FMN-bd"/>
</dbReference>
<keyword evidence="3" id="KW-1185">Reference proteome</keyword>
<sequence>MPDNRITHAVFPPAKRWAYLAGASTARVASLNEDGTIYLSPLWFVVRERRLFLVIDSARHGENFDAGRVVTVLVDQGEEYRSLSGLQLHGTVHQVEDEVLLAEMPGLLFDKYFHVGHPHADSYFEFGEWSGRRYYEFVSTKTVGWDSRESTHPQSRERRLLPPGSVDRRVRVND</sequence>
<proteinExistence type="predicted"/>
<dbReference type="SUPFAM" id="SSF50475">
    <property type="entry name" value="FMN-binding split barrel"/>
    <property type="match status" value="1"/>
</dbReference>
<dbReference type="Gene3D" id="2.30.110.10">
    <property type="entry name" value="Electron Transport, Fmn-binding Protein, Chain A"/>
    <property type="match status" value="1"/>
</dbReference>
<gene>
    <name evidence="2" type="ORF">GCM10023175_55830</name>
</gene>
<name>A0ABP8S0G9_9PSEU</name>
<comment type="caution">
    <text evidence="2">The sequence shown here is derived from an EMBL/GenBank/DDBJ whole genome shotgun (WGS) entry which is preliminary data.</text>
</comment>
<dbReference type="EMBL" id="BAABGT010000093">
    <property type="protein sequence ID" value="GAA4555500.1"/>
    <property type="molecule type" value="Genomic_DNA"/>
</dbReference>